<evidence type="ECO:0000313" key="2">
    <source>
        <dbReference type="Proteomes" id="UP000319004"/>
    </source>
</evidence>
<dbReference type="Proteomes" id="UP000319004">
    <property type="component" value="Chromosome"/>
</dbReference>
<protein>
    <submittedName>
        <fullName evidence="1">Uncharacterized protein</fullName>
    </submittedName>
</protein>
<keyword evidence="2" id="KW-1185">Reference proteome</keyword>
<evidence type="ECO:0000313" key="1">
    <source>
        <dbReference type="EMBL" id="QDV47541.1"/>
    </source>
</evidence>
<dbReference type="EMBL" id="CP037423">
    <property type="protein sequence ID" value="QDV47541.1"/>
    <property type="molecule type" value="Genomic_DNA"/>
</dbReference>
<organism evidence="1 2">
    <name type="scientific">Stieleria neptunia</name>
    <dbReference type="NCBI Taxonomy" id="2527979"/>
    <lineage>
        <taxon>Bacteria</taxon>
        <taxon>Pseudomonadati</taxon>
        <taxon>Planctomycetota</taxon>
        <taxon>Planctomycetia</taxon>
        <taxon>Pirellulales</taxon>
        <taxon>Pirellulaceae</taxon>
        <taxon>Stieleria</taxon>
    </lineage>
</organism>
<accession>A0A518I356</accession>
<name>A0A518I356_9BACT</name>
<dbReference type="RefSeq" id="WP_145391646.1">
    <property type="nucleotide sequence ID" value="NZ_CP037423.1"/>
</dbReference>
<proteinExistence type="predicted"/>
<dbReference type="OrthoDB" id="9993958at2"/>
<dbReference type="KEGG" id="snep:Enr13x_74510"/>
<dbReference type="AlphaFoldDB" id="A0A518I356"/>
<reference evidence="1 2" key="1">
    <citation type="submission" date="2019-03" db="EMBL/GenBank/DDBJ databases">
        <title>Deep-cultivation of Planctomycetes and their phenomic and genomic characterization uncovers novel biology.</title>
        <authorList>
            <person name="Wiegand S."/>
            <person name="Jogler M."/>
            <person name="Boedeker C."/>
            <person name="Pinto D."/>
            <person name="Vollmers J."/>
            <person name="Rivas-Marin E."/>
            <person name="Kohn T."/>
            <person name="Peeters S.H."/>
            <person name="Heuer A."/>
            <person name="Rast P."/>
            <person name="Oberbeckmann S."/>
            <person name="Bunk B."/>
            <person name="Jeske O."/>
            <person name="Meyerdierks A."/>
            <person name="Storesund J.E."/>
            <person name="Kallscheuer N."/>
            <person name="Luecker S."/>
            <person name="Lage O.M."/>
            <person name="Pohl T."/>
            <person name="Merkel B.J."/>
            <person name="Hornburger P."/>
            <person name="Mueller R.-W."/>
            <person name="Bruemmer F."/>
            <person name="Labrenz M."/>
            <person name="Spormann A.M."/>
            <person name="Op den Camp H."/>
            <person name="Overmann J."/>
            <person name="Amann R."/>
            <person name="Jetten M.S.M."/>
            <person name="Mascher T."/>
            <person name="Medema M.H."/>
            <person name="Devos D.P."/>
            <person name="Kaster A.-K."/>
            <person name="Ovreas L."/>
            <person name="Rohde M."/>
            <person name="Galperin M.Y."/>
            <person name="Jogler C."/>
        </authorList>
    </citation>
    <scope>NUCLEOTIDE SEQUENCE [LARGE SCALE GENOMIC DNA]</scope>
    <source>
        <strain evidence="1 2">Enr13</strain>
    </source>
</reference>
<gene>
    <name evidence="1" type="ORF">Enr13x_74510</name>
</gene>
<sequence>MIRNKLVHRARIDHPLLSVVSGRAKNRLCDLLRDISTQLTAERIDGSVDEVLTDYRDTFDELLNELGAGPISPDVLIQRISLAWQCRCREIVAKRQTRFHLPNDTNVEMCYWRATSHSAIGT</sequence>